<protein>
    <submittedName>
        <fullName evidence="2">Uncharacterized protein</fullName>
    </submittedName>
</protein>
<dbReference type="AlphaFoldDB" id="A0A8H6YND4"/>
<comment type="caution">
    <text evidence="2">The sequence shown here is derived from an EMBL/GenBank/DDBJ whole genome shotgun (WGS) entry which is preliminary data.</text>
</comment>
<keyword evidence="1" id="KW-0812">Transmembrane</keyword>
<organism evidence="2 3">
    <name type="scientific">Mycena venus</name>
    <dbReference type="NCBI Taxonomy" id="2733690"/>
    <lineage>
        <taxon>Eukaryota</taxon>
        <taxon>Fungi</taxon>
        <taxon>Dikarya</taxon>
        <taxon>Basidiomycota</taxon>
        <taxon>Agaricomycotina</taxon>
        <taxon>Agaricomycetes</taxon>
        <taxon>Agaricomycetidae</taxon>
        <taxon>Agaricales</taxon>
        <taxon>Marasmiineae</taxon>
        <taxon>Mycenaceae</taxon>
        <taxon>Mycena</taxon>
    </lineage>
</organism>
<feature type="transmembrane region" description="Helical" evidence="1">
    <location>
        <begin position="56"/>
        <end position="77"/>
    </location>
</feature>
<evidence type="ECO:0000313" key="3">
    <source>
        <dbReference type="Proteomes" id="UP000620124"/>
    </source>
</evidence>
<evidence type="ECO:0000256" key="1">
    <source>
        <dbReference type="SAM" id="Phobius"/>
    </source>
</evidence>
<accession>A0A8H6YND4</accession>
<keyword evidence="3" id="KW-1185">Reference proteome</keyword>
<name>A0A8H6YND4_9AGAR</name>
<dbReference type="EMBL" id="JACAZI010000004">
    <property type="protein sequence ID" value="KAF7363158.1"/>
    <property type="molecule type" value="Genomic_DNA"/>
</dbReference>
<sequence>MLSGRSIVDHPQHHYVHPDIYTAPLRNHVLIVIVIPILCTSALNPQLVNHLLHCFIIMRFFTAAVLALSFFAGAAIAQDVGEPCPADQAGDVGCAATPSVNGGNSYIFICNGQEFVLFADCGSPTSCRTEGPKNAVCT</sequence>
<evidence type="ECO:0000313" key="2">
    <source>
        <dbReference type="EMBL" id="KAF7363158.1"/>
    </source>
</evidence>
<dbReference type="OrthoDB" id="2608547at2759"/>
<feature type="transmembrane region" description="Helical" evidence="1">
    <location>
        <begin position="25"/>
        <end position="44"/>
    </location>
</feature>
<keyword evidence="1" id="KW-0472">Membrane</keyword>
<proteinExistence type="predicted"/>
<gene>
    <name evidence="2" type="ORF">MVEN_00668300</name>
</gene>
<keyword evidence="1" id="KW-1133">Transmembrane helix</keyword>
<dbReference type="Proteomes" id="UP000620124">
    <property type="component" value="Unassembled WGS sequence"/>
</dbReference>
<reference evidence="2" key="1">
    <citation type="submission" date="2020-05" db="EMBL/GenBank/DDBJ databases">
        <title>Mycena genomes resolve the evolution of fungal bioluminescence.</title>
        <authorList>
            <person name="Tsai I.J."/>
        </authorList>
    </citation>
    <scope>NUCLEOTIDE SEQUENCE</scope>
    <source>
        <strain evidence="2">CCC161011</strain>
    </source>
</reference>